<dbReference type="InterPro" id="IPR038555">
    <property type="entry name" value="Zincin_1_sf"/>
</dbReference>
<proteinExistence type="predicted"/>
<dbReference type="AlphaFoldDB" id="A0A9D2S5Z2"/>
<dbReference type="SUPFAM" id="SSF55486">
    <property type="entry name" value="Metalloproteases ('zincins'), catalytic domain"/>
    <property type="match status" value="1"/>
</dbReference>
<reference evidence="1" key="1">
    <citation type="journal article" date="2021" name="PeerJ">
        <title>Extensive microbial diversity within the chicken gut microbiome revealed by metagenomics and culture.</title>
        <authorList>
            <person name="Gilroy R."/>
            <person name="Ravi A."/>
            <person name="Getino M."/>
            <person name="Pursley I."/>
            <person name="Horton D.L."/>
            <person name="Alikhan N.F."/>
            <person name="Baker D."/>
            <person name="Gharbi K."/>
            <person name="Hall N."/>
            <person name="Watson M."/>
            <person name="Adriaenssens E.M."/>
            <person name="Foster-Nyarko E."/>
            <person name="Jarju S."/>
            <person name="Secka A."/>
            <person name="Antonio M."/>
            <person name="Oren A."/>
            <person name="Chaudhuri R.R."/>
            <person name="La Ragione R."/>
            <person name="Hildebrand F."/>
            <person name="Pallen M.J."/>
        </authorList>
    </citation>
    <scope>NUCLEOTIDE SEQUENCE</scope>
    <source>
        <strain evidence="1">CHK189-11263</strain>
    </source>
</reference>
<comment type="caution">
    <text evidence="1">The sequence shown here is derived from an EMBL/GenBank/DDBJ whole genome shotgun (WGS) entry which is preliminary data.</text>
</comment>
<evidence type="ECO:0000313" key="1">
    <source>
        <dbReference type="EMBL" id="HJB57329.1"/>
    </source>
</evidence>
<protein>
    <submittedName>
        <fullName evidence="1">Metallopeptidase family protein</fullName>
    </submittedName>
</protein>
<sequence length="128" mass="15007">MILSFEEVGDRLDGIAEEFPPEFYEDLNGGISLLPEARPDPEFPEEELYIMGEYCNDQMGRYINLYYGSFAALAERENWSEEDWDAELYETLAHEFTHHVEGLAGERGLEIQDEVFLEQFREERERGD</sequence>
<dbReference type="Proteomes" id="UP000824208">
    <property type="component" value="Unassembled WGS sequence"/>
</dbReference>
<accession>A0A9D2S5Z2</accession>
<dbReference type="Gene3D" id="3.30.2010.20">
    <property type="match status" value="1"/>
</dbReference>
<reference evidence="1" key="2">
    <citation type="submission" date="2021-04" db="EMBL/GenBank/DDBJ databases">
        <authorList>
            <person name="Gilroy R."/>
        </authorList>
    </citation>
    <scope>NUCLEOTIDE SEQUENCE</scope>
    <source>
        <strain evidence="1">CHK189-11263</strain>
    </source>
</reference>
<dbReference type="EMBL" id="DWYC01000061">
    <property type="protein sequence ID" value="HJB57329.1"/>
    <property type="molecule type" value="Genomic_DNA"/>
</dbReference>
<gene>
    <name evidence="1" type="ORF">H9714_07245</name>
</gene>
<dbReference type="CDD" id="cd12953">
    <property type="entry name" value="MMP_TTHA0227"/>
    <property type="match status" value="1"/>
</dbReference>
<name>A0A9D2S5Z2_9FIRM</name>
<organism evidence="1 2">
    <name type="scientific">Candidatus Flavonifractor intestinipullorum</name>
    <dbReference type="NCBI Taxonomy" id="2838587"/>
    <lineage>
        <taxon>Bacteria</taxon>
        <taxon>Bacillati</taxon>
        <taxon>Bacillota</taxon>
        <taxon>Clostridia</taxon>
        <taxon>Eubacteriales</taxon>
        <taxon>Oscillospiraceae</taxon>
        <taxon>Flavonifractor</taxon>
    </lineage>
</organism>
<evidence type="ECO:0000313" key="2">
    <source>
        <dbReference type="Proteomes" id="UP000824208"/>
    </source>
</evidence>